<evidence type="ECO:0000313" key="2">
    <source>
        <dbReference type="EMBL" id="GEV44034.1"/>
    </source>
</evidence>
<keyword evidence="2" id="KW-0808">Transferase</keyword>
<evidence type="ECO:0000256" key="1">
    <source>
        <dbReference type="SAM" id="MobiDB-lite"/>
    </source>
</evidence>
<feature type="region of interest" description="Disordered" evidence="1">
    <location>
        <begin position="1"/>
        <end position="42"/>
    </location>
</feature>
<feature type="compositionally biased region" description="Basic and acidic residues" evidence="1">
    <location>
        <begin position="273"/>
        <end position="283"/>
    </location>
</feature>
<comment type="caution">
    <text evidence="2">The sequence shown here is derived from an EMBL/GenBank/DDBJ whole genome shotgun (WGS) entry which is preliminary data.</text>
</comment>
<dbReference type="AlphaFoldDB" id="A0A699GMP5"/>
<feature type="compositionally biased region" description="Polar residues" evidence="1">
    <location>
        <begin position="177"/>
        <end position="193"/>
    </location>
</feature>
<name>A0A699GMP5_TANCI</name>
<feature type="compositionally biased region" description="Polar residues" evidence="1">
    <location>
        <begin position="1"/>
        <end position="22"/>
    </location>
</feature>
<keyword evidence="2" id="KW-0548">Nucleotidyltransferase</keyword>
<dbReference type="GO" id="GO:0003964">
    <property type="term" value="F:RNA-directed DNA polymerase activity"/>
    <property type="evidence" value="ECO:0007669"/>
    <property type="project" value="UniProtKB-KW"/>
</dbReference>
<protein>
    <submittedName>
        <fullName evidence="2">Reverse transcriptase domain-containing protein</fullName>
    </submittedName>
</protein>
<feature type="region of interest" description="Disordered" evidence="1">
    <location>
        <begin position="177"/>
        <end position="206"/>
    </location>
</feature>
<feature type="compositionally biased region" description="Basic and acidic residues" evidence="1">
    <location>
        <begin position="94"/>
        <end position="105"/>
    </location>
</feature>
<proteinExistence type="predicted"/>
<sequence>MKILYRSNNEQSAPSQPTSAVRNTVGRGKEPSPQDRHGLASDAALREYCDKNYNQLLPIIAKKFNQEKERNEKLKEVKARLNLRNAPEHHEALLESEHSGGEHWKSRSKKKKLSREEDDLSQPWAAAKTERWAMPTWCHMFNSTLTGNAREIILSLDLVQDPIHWPYPVTSPDPLIQSSNEQSAPSQPMSAVRNTVGRGKEPALQDRRGLASDAALQEYCDKNYNQLLPIIAKKFNQEKERNEKLKEVNARLNFEERSRISCAPTQDTEALLESEHSEGEHWKSRSKKKKLSREEDDLSQPWVCKEIDPFTPRIRYFDFPKTRTPSHIKTSDKSEDPEDHLKIFQAAAKTERWAMPTWCHMFNSTLTGNARVWFDDLSTESIDSYDDLKKAFLQNYL</sequence>
<dbReference type="PANTHER" id="PTHR33223:SF11">
    <property type="entry name" value="ELEMENT PROTEIN, PUTATIVE-RELATED"/>
    <property type="match status" value="1"/>
</dbReference>
<organism evidence="2">
    <name type="scientific">Tanacetum cinerariifolium</name>
    <name type="common">Dalmatian daisy</name>
    <name type="synonym">Chrysanthemum cinerariifolium</name>
    <dbReference type="NCBI Taxonomy" id="118510"/>
    <lineage>
        <taxon>Eukaryota</taxon>
        <taxon>Viridiplantae</taxon>
        <taxon>Streptophyta</taxon>
        <taxon>Embryophyta</taxon>
        <taxon>Tracheophyta</taxon>
        <taxon>Spermatophyta</taxon>
        <taxon>Magnoliopsida</taxon>
        <taxon>eudicotyledons</taxon>
        <taxon>Gunneridae</taxon>
        <taxon>Pentapetalae</taxon>
        <taxon>asterids</taxon>
        <taxon>campanulids</taxon>
        <taxon>Asterales</taxon>
        <taxon>Asteraceae</taxon>
        <taxon>Asteroideae</taxon>
        <taxon>Anthemideae</taxon>
        <taxon>Anthemidinae</taxon>
        <taxon>Tanacetum</taxon>
    </lineage>
</organism>
<reference evidence="2" key="1">
    <citation type="journal article" date="2019" name="Sci. Rep.">
        <title>Draft genome of Tanacetum cinerariifolium, the natural source of mosquito coil.</title>
        <authorList>
            <person name="Yamashiro T."/>
            <person name="Shiraishi A."/>
            <person name="Satake H."/>
            <person name="Nakayama K."/>
        </authorList>
    </citation>
    <scope>NUCLEOTIDE SEQUENCE</scope>
</reference>
<accession>A0A699GMP5</accession>
<dbReference type="PANTHER" id="PTHR33223">
    <property type="entry name" value="CCHC-TYPE DOMAIN-CONTAINING PROTEIN"/>
    <property type="match status" value="1"/>
</dbReference>
<keyword evidence="2" id="KW-0695">RNA-directed DNA polymerase</keyword>
<feature type="compositionally biased region" description="Basic and acidic residues" evidence="1">
    <location>
        <begin position="27"/>
        <end position="42"/>
    </location>
</feature>
<feature type="region of interest" description="Disordered" evidence="1">
    <location>
        <begin position="94"/>
        <end position="123"/>
    </location>
</feature>
<dbReference type="EMBL" id="BKCJ010023587">
    <property type="protein sequence ID" value="GEV44034.1"/>
    <property type="molecule type" value="Genomic_DNA"/>
</dbReference>
<gene>
    <name evidence="2" type="ORF">Tci_116011</name>
</gene>
<feature type="region of interest" description="Disordered" evidence="1">
    <location>
        <begin position="265"/>
        <end position="290"/>
    </location>
</feature>